<dbReference type="EMBL" id="CAJVQB010002997">
    <property type="protein sequence ID" value="CAG8594217.1"/>
    <property type="molecule type" value="Genomic_DNA"/>
</dbReference>
<comment type="caution">
    <text evidence="1">The sequence shown here is derived from an EMBL/GenBank/DDBJ whole genome shotgun (WGS) entry which is preliminary data.</text>
</comment>
<organism evidence="1 2">
    <name type="scientific">Gigaspora margarita</name>
    <dbReference type="NCBI Taxonomy" id="4874"/>
    <lineage>
        <taxon>Eukaryota</taxon>
        <taxon>Fungi</taxon>
        <taxon>Fungi incertae sedis</taxon>
        <taxon>Mucoromycota</taxon>
        <taxon>Glomeromycotina</taxon>
        <taxon>Glomeromycetes</taxon>
        <taxon>Diversisporales</taxon>
        <taxon>Gigasporaceae</taxon>
        <taxon>Gigaspora</taxon>
    </lineage>
</organism>
<protein>
    <submittedName>
        <fullName evidence="1">9120_t:CDS:1</fullName>
    </submittedName>
</protein>
<reference evidence="1 2" key="1">
    <citation type="submission" date="2021-06" db="EMBL/GenBank/DDBJ databases">
        <authorList>
            <person name="Kallberg Y."/>
            <person name="Tangrot J."/>
            <person name="Rosling A."/>
        </authorList>
    </citation>
    <scope>NUCLEOTIDE SEQUENCE [LARGE SCALE GENOMIC DNA]</scope>
    <source>
        <strain evidence="1 2">120-4 pot B 10/14</strain>
    </source>
</reference>
<keyword evidence="2" id="KW-1185">Reference proteome</keyword>
<gene>
    <name evidence="1" type="ORF">GMARGA_LOCUS6558</name>
</gene>
<name>A0ABN7UIF4_GIGMA</name>
<accession>A0ABN7UIF4</accession>
<sequence length="152" mass="18211">MKFKNIDDREIQFEFIKIIQYEINDSSEIEEEVPVEVAVIPLKDAINMYRKKEYKSAWECLKQNAELNDPFTKYWKKTRLWPESISKRLQMIIIFSDTQCKYAVSLLGGLCKETDVAAKDKFYDKIIRYFELAANNPKYRNLDAMYYLEIFM</sequence>
<evidence type="ECO:0000313" key="1">
    <source>
        <dbReference type="EMBL" id="CAG8594217.1"/>
    </source>
</evidence>
<evidence type="ECO:0000313" key="2">
    <source>
        <dbReference type="Proteomes" id="UP000789901"/>
    </source>
</evidence>
<proteinExistence type="predicted"/>
<dbReference type="Proteomes" id="UP000789901">
    <property type="component" value="Unassembled WGS sequence"/>
</dbReference>